<feature type="compositionally biased region" description="Basic residues" evidence="1">
    <location>
        <begin position="115"/>
        <end position="124"/>
    </location>
</feature>
<keyword evidence="4" id="KW-1185">Reference proteome</keyword>
<evidence type="ECO:0000313" key="4">
    <source>
        <dbReference type="Proteomes" id="UP000593565"/>
    </source>
</evidence>
<protein>
    <recommendedName>
        <fullName evidence="2">WKF domain-containing protein</fullName>
    </recommendedName>
</protein>
<dbReference type="Pfam" id="PF10180">
    <property type="entry name" value="WKF"/>
    <property type="match status" value="1"/>
</dbReference>
<comment type="caution">
    <text evidence="3">The sequence shown here is derived from an EMBL/GenBank/DDBJ whole genome shotgun (WGS) entry which is preliminary data.</text>
</comment>
<accession>A0A7J6B1J8</accession>
<feature type="region of interest" description="Disordered" evidence="1">
    <location>
        <begin position="82"/>
        <end position="221"/>
    </location>
</feature>
<name>A0A7J6B1J8_AMEME</name>
<dbReference type="InterPro" id="IPR019327">
    <property type="entry name" value="WKF"/>
</dbReference>
<evidence type="ECO:0000259" key="2">
    <source>
        <dbReference type="Pfam" id="PF10180"/>
    </source>
</evidence>
<feature type="region of interest" description="Disordered" evidence="1">
    <location>
        <begin position="1"/>
        <end position="29"/>
    </location>
</feature>
<feature type="compositionally biased region" description="Basic residues" evidence="1">
    <location>
        <begin position="194"/>
        <end position="206"/>
    </location>
</feature>
<sequence>MVRHSETRPERTDTRAFRQTSRNCGVHAAAGEARHGVIVKKDKTWEDQTRPDRCSQLWTSKTMKRKKTEVAPENSEVCVPISEVKERKKKKKDGDDEERNGKKKKSEACEAVSGVKKKKKKKLKKEKDACVDTTESADLTESRKNEELNGKKKETHKTKRIITKKDEAEEEEGMEEEEEEEELSPEEQRVLERKLKKIRKKEQKKKQKEDGKSEKEESKSGTAQTLALDYLTCWSEKREKWKFQKTRQVWLLQHMYDSEKVPDAHFSVLLSYLEGLHGVARELTVHKAEALVQFGASPEGEEGGATEAQKKIQRATKVIQLLC</sequence>
<feature type="compositionally biased region" description="Basic and acidic residues" evidence="1">
    <location>
        <begin position="207"/>
        <end position="219"/>
    </location>
</feature>
<evidence type="ECO:0000313" key="3">
    <source>
        <dbReference type="EMBL" id="KAF4087568.1"/>
    </source>
</evidence>
<dbReference type="EMBL" id="JAAGNN010000006">
    <property type="protein sequence ID" value="KAF4087568.1"/>
    <property type="molecule type" value="Genomic_DNA"/>
</dbReference>
<feature type="compositionally biased region" description="Basic and acidic residues" evidence="1">
    <location>
        <begin position="140"/>
        <end position="152"/>
    </location>
</feature>
<gene>
    <name evidence="3" type="ORF">AMELA_G00072210</name>
</gene>
<feature type="compositionally biased region" description="Basic residues" evidence="1">
    <location>
        <begin position="153"/>
        <end position="162"/>
    </location>
</feature>
<feature type="domain" description="WKF" evidence="2">
    <location>
        <begin position="229"/>
        <end position="290"/>
    </location>
</feature>
<dbReference type="PANTHER" id="PTHR22306">
    <property type="entry name" value="CHROMOSOME 7 OPEN READING FRAME 50"/>
    <property type="match status" value="1"/>
</dbReference>
<feature type="compositionally biased region" description="Acidic residues" evidence="1">
    <location>
        <begin position="168"/>
        <end position="185"/>
    </location>
</feature>
<feature type="compositionally biased region" description="Basic and acidic residues" evidence="1">
    <location>
        <begin position="1"/>
        <end position="16"/>
    </location>
</feature>
<dbReference type="PANTHER" id="PTHR22306:SF2">
    <property type="entry name" value="CHROMOSOME 7 OPEN READING FRAME 50"/>
    <property type="match status" value="1"/>
</dbReference>
<proteinExistence type="predicted"/>
<reference evidence="3 4" key="1">
    <citation type="submission" date="2020-02" db="EMBL/GenBank/DDBJ databases">
        <title>A chromosome-scale genome assembly of the black bullhead catfish (Ameiurus melas).</title>
        <authorList>
            <person name="Wen M."/>
            <person name="Zham M."/>
            <person name="Cabau C."/>
            <person name="Klopp C."/>
            <person name="Donnadieu C."/>
            <person name="Roques C."/>
            <person name="Bouchez O."/>
            <person name="Lampietro C."/>
            <person name="Jouanno E."/>
            <person name="Herpin A."/>
            <person name="Louis A."/>
            <person name="Berthelot C."/>
            <person name="Parey E."/>
            <person name="Roest-Crollius H."/>
            <person name="Braasch I."/>
            <person name="Postlethwait J."/>
            <person name="Robinson-Rechavi M."/>
            <person name="Echchiki A."/>
            <person name="Begum T."/>
            <person name="Montfort J."/>
            <person name="Schartl M."/>
            <person name="Bobe J."/>
            <person name="Guiguen Y."/>
        </authorList>
    </citation>
    <scope>NUCLEOTIDE SEQUENCE [LARGE SCALE GENOMIC DNA]</scope>
    <source>
        <strain evidence="3">M_S1</strain>
        <tissue evidence="3">Blood</tissue>
    </source>
</reference>
<organism evidence="3 4">
    <name type="scientific">Ameiurus melas</name>
    <name type="common">Black bullhead</name>
    <name type="synonym">Silurus melas</name>
    <dbReference type="NCBI Taxonomy" id="219545"/>
    <lineage>
        <taxon>Eukaryota</taxon>
        <taxon>Metazoa</taxon>
        <taxon>Chordata</taxon>
        <taxon>Craniata</taxon>
        <taxon>Vertebrata</taxon>
        <taxon>Euteleostomi</taxon>
        <taxon>Actinopterygii</taxon>
        <taxon>Neopterygii</taxon>
        <taxon>Teleostei</taxon>
        <taxon>Ostariophysi</taxon>
        <taxon>Siluriformes</taxon>
        <taxon>Ictaluridae</taxon>
        <taxon>Ameiurus</taxon>
    </lineage>
</organism>
<evidence type="ECO:0000256" key="1">
    <source>
        <dbReference type="SAM" id="MobiDB-lite"/>
    </source>
</evidence>
<dbReference type="Proteomes" id="UP000593565">
    <property type="component" value="Unassembled WGS sequence"/>
</dbReference>
<dbReference type="AlphaFoldDB" id="A0A7J6B1J8"/>